<feature type="region of interest" description="Disordered" evidence="1">
    <location>
        <begin position="274"/>
        <end position="298"/>
    </location>
</feature>
<evidence type="ECO:0000256" key="1">
    <source>
        <dbReference type="SAM" id="MobiDB-lite"/>
    </source>
</evidence>
<comment type="caution">
    <text evidence="2">The sequence shown here is derived from an EMBL/GenBank/DDBJ whole genome shotgun (WGS) entry which is preliminary data.</text>
</comment>
<gene>
    <name evidence="2" type="ORF">C8A05DRAFT_16950</name>
</gene>
<feature type="region of interest" description="Disordered" evidence="1">
    <location>
        <begin position="310"/>
        <end position="407"/>
    </location>
</feature>
<feature type="compositionally biased region" description="Pro residues" evidence="1">
    <location>
        <begin position="342"/>
        <end position="376"/>
    </location>
</feature>
<dbReference type="EMBL" id="MU855638">
    <property type="protein sequence ID" value="KAK3900780.1"/>
    <property type="molecule type" value="Genomic_DNA"/>
</dbReference>
<name>A0AAN6MHH4_9PEZI</name>
<dbReference type="Proteomes" id="UP001303889">
    <property type="component" value="Unassembled WGS sequence"/>
</dbReference>
<feature type="region of interest" description="Disordered" evidence="1">
    <location>
        <begin position="141"/>
        <end position="193"/>
    </location>
</feature>
<sequence length="463" mass="48266">MSENLEQHEPIQHDGALSSSGIAQLPGQSPPAKRPASDDDIQFVSSNPVVKKRRLSEQKPALMLASAKDPMPPPPPPPPPAQPPSPKQHTMFASQPTPAHRFHSLGGGDQAGVPSSGFTPAPAVESRGASLPVFRNFEFPSSLPSMPSQRPRASEAISPKHLPQALPPPPEVCASTNHPSQPTAPAPPPQNSVTIGEISCLDVNGVPTNTPGFDANRVFVADGSIMGGLGMNTTGAATSAANVFKPLAGQNVIPFAMYSTGSFVPMPQMHGIAQHPPMGNMGLGRPHSPTPGPKPPCLHCAQIRQQTLLRQAQGAPSPQPPGQAPVQSHTPTVNQYHHHHPPPTPTSRPGPIPRSTPPTPRPPTSAPALQPPPPPTTRHQHQPPRPTTPSPPRPNPSTTTTPYTTSNSNLLRDVIQTVHDCFPYAPVAARHGVLPARVAEVLAGVVVAPPPPRGGLGGGGGRG</sequence>
<keyword evidence="3" id="KW-1185">Reference proteome</keyword>
<evidence type="ECO:0000313" key="3">
    <source>
        <dbReference type="Proteomes" id="UP001303889"/>
    </source>
</evidence>
<accession>A0AAN6MHH4</accession>
<feature type="compositionally biased region" description="Pro residues" evidence="1">
    <location>
        <begin position="70"/>
        <end position="86"/>
    </location>
</feature>
<feature type="compositionally biased region" description="Basic and acidic residues" evidence="1">
    <location>
        <begin position="1"/>
        <end position="12"/>
    </location>
</feature>
<proteinExistence type="predicted"/>
<evidence type="ECO:0000313" key="2">
    <source>
        <dbReference type="EMBL" id="KAK3900780.1"/>
    </source>
</evidence>
<feature type="compositionally biased region" description="Pro residues" evidence="1">
    <location>
        <begin position="383"/>
        <end position="395"/>
    </location>
</feature>
<feature type="region of interest" description="Disordered" evidence="1">
    <location>
        <begin position="1"/>
        <end position="116"/>
    </location>
</feature>
<feature type="compositionally biased region" description="Low complexity" evidence="1">
    <location>
        <begin position="396"/>
        <end position="406"/>
    </location>
</feature>
<protein>
    <submittedName>
        <fullName evidence="2">Uncharacterized protein</fullName>
    </submittedName>
</protein>
<reference evidence="2" key="1">
    <citation type="journal article" date="2023" name="Mol. Phylogenet. Evol.">
        <title>Genome-scale phylogeny and comparative genomics of the fungal order Sordariales.</title>
        <authorList>
            <person name="Hensen N."/>
            <person name="Bonometti L."/>
            <person name="Westerberg I."/>
            <person name="Brannstrom I.O."/>
            <person name="Guillou S."/>
            <person name="Cros-Aarteil S."/>
            <person name="Calhoun S."/>
            <person name="Haridas S."/>
            <person name="Kuo A."/>
            <person name="Mondo S."/>
            <person name="Pangilinan J."/>
            <person name="Riley R."/>
            <person name="LaButti K."/>
            <person name="Andreopoulos B."/>
            <person name="Lipzen A."/>
            <person name="Chen C."/>
            <person name="Yan M."/>
            <person name="Daum C."/>
            <person name="Ng V."/>
            <person name="Clum A."/>
            <person name="Steindorff A."/>
            <person name="Ohm R.A."/>
            <person name="Martin F."/>
            <person name="Silar P."/>
            <person name="Natvig D.O."/>
            <person name="Lalanne C."/>
            <person name="Gautier V."/>
            <person name="Ament-Velasquez S.L."/>
            <person name="Kruys A."/>
            <person name="Hutchinson M.I."/>
            <person name="Powell A.J."/>
            <person name="Barry K."/>
            <person name="Miller A.N."/>
            <person name="Grigoriev I.V."/>
            <person name="Debuchy R."/>
            <person name="Gladieux P."/>
            <person name="Hiltunen Thoren M."/>
            <person name="Johannesson H."/>
        </authorList>
    </citation>
    <scope>NUCLEOTIDE SEQUENCE</scope>
    <source>
        <strain evidence="2">CBS 103.79</strain>
    </source>
</reference>
<feature type="compositionally biased region" description="Polar residues" evidence="1">
    <location>
        <begin position="87"/>
        <end position="97"/>
    </location>
</feature>
<organism evidence="2 3">
    <name type="scientific">Staphylotrichum tortipilum</name>
    <dbReference type="NCBI Taxonomy" id="2831512"/>
    <lineage>
        <taxon>Eukaryota</taxon>
        <taxon>Fungi</taxon>
        <taxon>Dikarya</taxon>
        <taxon>Ascomycota</taxon>
        <taxon>Pezizomycotina</taxon>
        <taxon>Sordariomycetes</taxon>
        <taxon>Sordariomycetidae</taxon>
        <taxon>Sordariales</taxon>
        <taxon>Chaetomiaceae</taxon>
        <taxon>Staphylotrichum</taxon>
    </lineage>
</organism>
<reference evidence="2" key="2">
    <citation type="submission" date="2023-05" db="EMBL/GenBank/DDBJ databases">
        <authorList>
            <consortium name="Lawrence Berkeley National Laboratory"/>
            <person name="Steindorff A."/>
            <person name="Hensen N."/>
            <person name="Bonometti L."/>
            <person name="Westerberg I."/>
            <person name="Brannstrom I.O."/>
            <person name="Guillou S."/>
            <person name="Cros-Aarteil S."/>
            <person name="Calhoun S."/>
            <person name="Haridas S."/>
            <person name="Kuo A."/>
            <person name="Mondo S."/>
            <person name="Pangilinan J."/>
            <person name="Riley R."/>
            <person name="Labutti K."/>
            <person name="Andreopoulos B."/>
            <person name="Lipzen A."/>
            <person name="Chen C."/>
            <person name="Yanf M."/>
            <person name="Daum C."/>
            <person name="Ng V."/>
            <person name="Clum A."/>
            <person name="Ohm R."/>
            <person name="Martin F."/>
            <person name="Silar P."/>
            <person name="Natvig D."/>
            <person name="Lalanne C."/>
            <person name="Gautier V."/>
            <person name="Ament-Velasquez S.L."/>
            <person name="Kruys A."/>
            <person name="Hutchinson M.I."/>
            <person name="Powell A.J."/>
            <person name="Barry K."/>
            <person name="Miller A.N."/>
            <person name="Grigoriev I.V."/>
            <person name="Debuchy R."/>
            <person name="Gladieux P."/>
            <person name="Thoren M.H."/>
            <person name="Johannesson H."/>
        </authorList>
    </citation>
    <scope>NUCLEOTIDE SEQUENCE</scope>
    <source>
        <strain evidence="2">CBS 103.79</strain>
    </source>
</reference>
<dbReference type="AlphaFoldDB" id="A0AAN6MHH4"/>